<evidence type="ECO:0000313" key="2">
    <source>
        <dbReference type="Proteomes" id="UP001151699"/>
    </source>
</evidence>
<proteinExistence type="predicted"/>
<sequence>MPSISNCLRENKIAESTEPCGETQIVCSSVNTKIILPMKKAGSNSTLSFYRYGRDRQADILIFYRCGRKAGVGARFFFISITSYFT</sequence>
<dbReference type="EMBL" id="WJQU01000001">
    <property type="protein sequence ID" value="KAJ6650084.1"/>
    <property type="molecule type" value="Genomic_DNA"/>
</dbReference>
<keyword evidence="2" id="KW-1185">Reference proteome</keyword>
<dbReference type="AlphaFoldDB" id="A0A9Q0NGW4"/>
<dbReference type="Proteomes" id="UP001151699">
    <property type="component" value="Chromosome A"/>
</dbReference>
<accession>A0A9Q0NGW4</accession>
<organism evidence="1 2">
    <name type="scientific">Pseudolycoriella hygida</name>
    <dbReference type="NCBI Taxonomy" id="35572"/>
    <lineage>
        <taxon>Eukaryota</taxon>
        <taxon>Metazoa</taxon>
        <taxon>Ecdysozoa</taxon>
        <taxon>Arthropoda</taxon>
        <taxon>Hexapoda</taxon>
        <taxon>Insecta</taxon>
        <taxon>Pterygota</taxon>
        <taxon>Neoptera</taxon>
        <taxon>Endopterygota</taxon>
        <taxon>Diptera</taxon>
        <taxon>Nematocera</taxon>
        <taxon>Sciaroidea</taxon>
        <taxon>Sciaridae</taxon>
        <taxon>Pseudolycoriella</taxon>
    </lineage>
</organism>
<name>A0A9Q0NGW4_9DIPT</name>
<comment type="caution">
    <text evidence="1">The sequence shown here is derived from an EMBL/GenBank/DDBJ whole genome shotgun (WGS) entry which is preliminary data.</text>
</comment>
<evidence type="ECO:0000313" key="1">
    <source>
        <dbReference type="EMBL" id="KAJ6650084.1"/>
    </source>
</evidence>
<gene>
    <name evidence="1" type="ORF">Bhyg_05328</name>
</gene>
<reference evidence="1" key="1">
    <citation type="submission" date="2022-07" db="EMBL/GenBank/DDBJ databases">
        <authorList>
            <person name="Trinca V."/>
            <person name="Uliana J.V.C."/>
            <person name="Torres T.T."/>
            <person name="Ward R.J."/>
            <person name="Monesi N."/>
        </authorList>
    </citation>
    <scope>NUCLEOTIDE SEQUENCE</scope>
    <source>
        <strain evidence="1">HSMRA1968</strain>
        <tissue evidence="1">Whole embryos</tissue>
    </source>
</reference>
<protein>
    <submittedName>
        <fullName evidence="1">Uncharacterized protein</fullName>
    </submittedName>
</protein>